<dbReference type="SUPFAM" id="SSF141868">
    <property type="entry name" value="EAL domain-like"/>
    <property type="match status" value="1"/>
</dbReference>
<dbReference type="PANTHER" id="PTHR44757:SF2">
    <property type="entry name" value="BIOFILM ARCHITECTURE MAINTENANCE PROTEIN MBAA"/>
    <property type="match status" value="1"/>
</dbReference>
<dbReference type="Gene3D" id="3.30.70.270">
    <property type="match status" value="1"/>
</dbReference>
<dbReference type="STRING" id="279238.Saro_1403"/>
<dbReference type="InterPro" id="IPR000160">
    <property type="entry name" value="GGDEF_dom"/>
</dbReference>
<keyword evidence="2" id="KW-0472">Membrane</keyword>
<dbReference type="NCBIfam" id="TIGR00254">
    <property type="entry name" value="GGDEF"/>
    <property type="match status" value="1"/>
</dbReference>
<evidence type="ECO:0000313" key="5">
    <source>
        <dbReference type="EMBL" id="ABD25847.1"/>
    </source>
</evidence>
<dbReference type="HOGENOM" id="CLU_000445_70_50_5"/>
<keyword evidence="6" id="KW-1185">Reference proteome</keyword>
<dbReference type="InterPro" id="IPR052155">
    <property type="entry name" value="Biofilm_reg_signaling"/>
</dbReference>
<sequence length="567" mass="62212">MVVPGGTGRVAGTGASEGRGMATAPDRLDEAGRAEDQAHNDLLGLGIIIAAVLLFVANGSTVLADFVHSLMTGSRPREPMLGTALILNIALLLFGWRRYVDLTREVGQRREAEETAHKLAHTDPLTGCLNRRSMGPAVEQMVSTARTSGHEVVVMMMDLDNFKRSNDVHGHQAGDAVLLHTADRIRAILPAGSIIARLGGDEFACAAIFDPDHVESIDRLILRMNEAVAMPVRVDGLMLEVTASIGLAATSAADAGAPPALADTLLHRADLAMYQAKKAGRNRYCWFEQNMESELRFRSELEREIREGVARGEFVPYYEKQIDLETGELTGFEMLARWRSPRHGLLSPEIFIPIAEEIGLISELSENLIRQALRDARDWDPTLTLSVNISPIQLRDPWFAQKLLKLLVEANFPPHRLDIEITETCLHENVGVVRTLITSLKNQGIRISLDDFGTGYSSLAQLRTLPFDQIKIDRFFVSNLGKNKDSATIVEAISSLGKGMDLPITAEGIESPEVLDELRKFGKFKGQGFLYGQPGDASEIRAMLADRQLLQQQAENQSGIPARTAIA</sequence>
<dbReference type="Pfam" id="PF00990">
    <property type="entry name" value="GGDEF"/>
    <property type="match status" value="1"/>
</dbReference>
<evidence type="ECO:0000259" key="3">
    <source>
        <dbReference type="PROSITE" id="PS50883"/>
    </source>
</evidence>
<feature type="transmembrane region" description="Helical" evidence="2">
    <location>
        <begin position="79"/>
        <end position="96"/>
    </location>
</feature>
<feature type="domain" description="GGDEF" evidence="4">
    <location>
        <begin position="150"/>
        <end position="289"/>
    </location>
</feature>
<dbReference type="SMART" id="SM00052">
    <property type="entry name" value="EAL"/>
    <property type="match status" value="1"/>
</dbReference>
<evidence type="ECO:0000259" key="4">
    <source>
        <dbReference type="PROSITE" id="PS50887"/>
    </source>
</evidence>
<gene>
    <name evidence="5" type="ordered locus">Saro_1403</name>
</gene>
<dbReference type="Proteomes" id="UP000009134">
    <property type="component" value="Chromosome"/>
</dbReference>
<dbReference type="CDD" id="cd01949">
    <property type="entry name" value="GGDEF"/>
    <property type="match status" value="1"/>
</dbReference>
<evidence type="ECO:0000313" key="6">
    <source>
        <dbReference type="Proteomes" id="UP000009134"/>
    </source>
</evidence>
<feature type="compositionally biased region" description="Gly residues" evidence="1">
    <location>
        <begin position="1"/>
        <end position="17"/>
    </location>
</feature>
<protein>
    <submittedName>
        <fullName evidence="5">Diguanylate cyclase/phosphodiesterase</fullName>
    </submittedName>
</protein>
<name>Q2G8H6_NOVAD</name>
<dbReference type="InterPro" id="IPR001633">
    <property type="entry name" value="EAL_dom"/>
</dbReference>
<dbReference type="InterPro" id="IPR029787">
    <property type="entry name" value="Nucleotide_cyclase"/>
</dbReference>
<feature type="region of interest" description="Disordered" evidence="1">
    <location>
        <begin position="1"/>
        <end position="23"/>
    </location>
</feature>
<dbReference type="Pfam" id="PF00563">
    <property type="entry name" value="EAL"/>
    <property type="match status" value="1"/>
</dbReference>
<dbReference type="PROSITE" id="PS50883">
    <property type="entry name" value="EAL"/>
    <property type="match status" value="1"/>
</dbReference>
<evidence type="ECO:0000256" key="2">
    <source>
        <dbReference type="SAM" id="Phobius"/>
    </source>
</evidence>
<proteinExistence type="predicted"/>
<organism evidence="5 6">
    <name type="scientific">Novosphingobium aromaticivorans (strain ATCC 700278 / DSM 12444 / CCUG 56034 / CIP 105152 / NBRC 16084 / F199)</name>
    <dbReference type="NCBI Taxonomy" id="279238"/>
    <lineage>
        <taxon>Bacteria</taxon>
        <taxon>Pseudomonadati</taxon>
        <taxon>Pseudomonadota</taxon>
        <taxon>Alphaproteobacteria</taxon>
        <taxon>Sphingomonadales</taxon>
        <taxon>Sphingomonadaceae</taxon>
        <taxon>Novosphingobium</taxon>
    </lineage>
</organism>
<dbReference type="EMBL" id="CP000248">
    <property type="protein sequence ID" value="ABD25847.1"/>
    <property type="molecule type" value="Genomic_DNA"/>
</dbReference>
<evidence type="ECO:0000256" key="1">
    <source>
        <dbReference type="SAM" id="MobiDB-lite"/>
    </source>
</evidence>
<dbReference type="SMART" id="SM00267">
    <property type="entry name" value="GGDEF"/>
    <property type="match status" value="1"/>
</dbReference>
<dbReference type="KEGG" id="nar:Saro_1403"/>
<feature type="domain" description="EAL" evidence="3">
    <location>
        <begin position="298"/>
        <end position="548"/>
    </location>
</feature>
<dbReference type="CDD" id="cd01948">
    <property type="entry name" value="EAL"/>
    <property type="match status" value="1"/>
</dbReference>
<dbReference type="PANTHER" id="PTHR44757">
    <property type="entry name" value="DIGUANYLATE CYCLASE DGCP"/>
    <property type="match status" value="1"/>
</dbReference>
<dbReference type="eggNOG" id="COG5001">
    <property type="taxonomic scope" value="Bacteria"/>
</dbReference>
<keyword evidence="2" id="KW-1133">Transmembrane helix</keyword>
<dbReference type="InterPro" id="IPR043128">
    <property type="entry name" value="Rev_trsase/Diguanyl_cyclase"/>
</dbReference>
<dbReference type="AlphaFoldDB" id="Q2G8H6"/>
<dbReference type="DNASU" id="3917858"/>
<keyword evidence="2" id="KW-0812">Transmembrane</keyword>
<feature type="transmembrane region" description="Helical" evidence="2">
    <location>
        <begin position="42"/>
        <end position="67"/>
    </location>
</feature>
<dbReference type="SUPFAM" id="SSF55073">
    <property type="entry name" value="Nucleotide cyclase"/>
    <property type="match status" value="1"/>
</dbReference>
<dbReference type="InterPro" id="IPR035919">
    <property type="entry name" value="EAL_sf"/>
</dbReference>
<reference evidence="6" key="1">
    <citation type="submission" date="2006-01" db="EMBL/GenBank/DDBJ databases">
        <title>Complete sequence of Novosphingobium aromaticivorans DSM 12444.</title>
        <authorList>
            <consortium name="US DOE Joint Genome Institute"/>
            <person name="Copeland A."/>
            <person name="Lucas S."/>
            <person name="Lapidus A."/>
            <person name="Barry K."/>
            <person name="Detter J.C."/>
            <person name="Glavina T."/>
            <person name="Hammon N."/>
            <person name="Israni S."/>
            <person name="Pitluck S."/>
            <person name="Chain P."/>
            <person name="Malfatti S."/>
            <person name="Shin M."/>
            <person name="Vergez L."/>
            <person name="Schmutz J."/>
            <person name="Larimer F."/>
            <person name="Land M."/>
            <person name="Kyrpides N."/>
            <person name="Ivanova N."/>
            <person name="Fredrickson J."/>
            <person name="Balkwill D."/>
            <person name="Romine M.F."/>
            <person name="Richardson P."/>
        </authorList>
    </citation>
    <scope>NUCLEOTIDE SEQUENCE [LARGE SCALE GENOMIC DNA]</scope>
    <source>
        <strain evidence="6">ATCC 700278 / DSM 12444 / CCUG 56034 / CIP 105152 / NBRC 16084 / F199</strain>
    </source>
</reference>
<accession>Q2G8H6</accession>
<dbReference type="PROSITE" id="PS50887">
    <property type="entry name" value="GGDEF"/>
    <property type="match status" value="1"/>
</dbReference>
<dbReference type="Gene3D" id="3.20.20.450">
    <property type="entry name" value="EAL domain"/>
    <property type="match status" value="1"/>
</dbReference>